<evidence type="ECO:0000256" key="6">
    <source>
        <dbReference type="PIRNR" id="PIRNR023803"/>
    </source>
</evidence>
<dbReference type="GO" id="GO:0030677">
    <property type="term" value="C:ribonuclease P complex"/>
    <property type="evidence" value="ECO:0007669"/>
    <property type="project" value="InterPro"/>
</dbReference>
<dbReference type="PANTHER" id="PTHR48414">
    <property type="entry name" value="POP5 HOMOLOG, RIBONUCLEASE P_MRP SUBUNIT"/>
    <property type="match status" value="1"/>
</dbReference>
<dbReference type="FunCoup" id="A0A1S3HBA8">
    <property type="interactions" value="783"/>
</dbReference>
<organism evidence="7 8">
    <name type="scientific">Lingula anatina</name>
    <name type="common">Brachiopod</name>
    <name type="synonym">Lingula unguis</name>
    <dbReference type="NCBI Taxonomy" id="7574"/>
    <lineage>
        <taxon>Eukaryota</taxon>
        <taxon>Metazoa</taxon>
        <taxon>Spiralia</taxon>
        <taxon>Lophotrochozoa</taxon>
        <taxon>Brachiopoda</taxon>
        <taxon>Linguliformea</taxon>
        <taxon>Lingulata</taxon>
        <taxon>Lingulida</taxon>
        <taxon>Linguloidea</taxon>
        <taxon>Lingulidae</taxon>
        <taxon>Lingula</taxon>
    </lineage>
</organism>
<dbReference type="InterPro" id="IPR038085">
    <property type="entry name" value="Rnp2-like_sf"/>
</dbReference>
<evidence type="ECO:0000256" key="2">
    <source>
        <dbReference type="ARBA" id="ARBA00022552"/>
    </source>
</evidence>
<reference evidence="8" key="1">
    <citation type="submission" date="2025-08" db="UniProtKB">
        <authorList>
            <consortium name="RefSeq"/>
        </authorList>
    </citation>
    <scope>IDENTIFICATION</scope>
    <source>
        <tissue evidence="8">Gonads</tissue>
    </source>
</reference>
<evidence type="ECO:0000313" key="7">
    <source>
        <dbReference type="Proteomes" id="UP000085678"/>
    </source>
</evidence>
<comment type="similarity">
    <text evidence="1 6">Belongs to the eukaryotic/archaeal RNase P protein component 2 family.</text>
</comment>
<dbReference type="InterPro" id="IPR016819">
    <property type="entry name" value="RNase_P/MRP_POP5"/>
</dbReference>
<keyword evidence="7" id="KW-1185">Reference proteome</keyword>
<dbReference type="InParanoid" id="A0A1S3HBA8"/>
<dbReference type="GO" id="GO:0033204">
    <property type="term" value="F:ribonuclease P RNA binding"/>
    <property type="evidence" value="ECO:0007669"/>
    <property type="project" value="InterPro"/>
</dbReference>
<dbReference type="SUPFAM" id="SSF160350">
    <property type="entry name" value="Rnp2-like"/>
    <property type="match status" value="1"/>
</dbReference>
<accession>A0A1S3HBA8</accession>
<keyword evidence="4 6" id="KW-0539">Nucleus</keyword>
<evidence type="ECO:0000256" key="3">
    <source>
        <dbReference type="ARBA" id="ARBA00022694"/>
    </source>
</evidence>
<keyword evidence="3 6" id="KW-0819">tRNA processing</keyword>
<name>A0A1S3HBA8_LINAN</name>
<dbReference type="RefSeq" id="XP_013383298.1">
    <property type="nucleotide sequence ID" value="XM_013527844.1"/>
</dbReference>
<dbReference type="OMA" id="MQNYLDK"/>
<dbReference type="OrthoDB" id="24745at2759"/>
<evidence type="ECO:0000313" key="8">
    <source>
        <dbReference type="RefSeq" id="XP_013383298.1"/>
    </source>
</evidence>
<evidence type="ECO:0000256" key="4">
    <source>
        <dbReference type="ARBA" id="ARBA00023242"/>
    </source>
</evidence>
<dbReference type="GO" id="GO:0006364">
    <property type="term" value="P:rRNA processing"/>
    <property type="evidence" value="ECO:0007669"/>
    <property type="project" value="UniProtKB-KW"/>
</dbReference>
<dbReference type="Proteomes" id="UP000085678">
    <property type="component" value="Unplaced"/>
</dbReference>
<proteinExistence type="inferred from homology"/>
<comment type="subcellular location">
    <subcellularLocation>
        <location evidence="6">Nucleus</location>
        <location evidence="6">Nucleolus</location>
    </subcellularLocation>
</comment>
<dbReference type="GeneID" id="106153751"/>
<evidence type="ECO:0000256" key="5">
    <source>
        <dbReference type="ARBA" id="ARBA00044198"/>
    </source>
</evidence>
<dbReference type="InterPro" id="IPR002759">
    <property type="entry name" value="Pop5/Rpp14/Rnp2-like"/>
</dbReference>
<dbReference type="GO" id="GO:0005730">
    <property type="term" value="C:nucleolus"/>
    <property type="evidence" value="ECO:0007669"/>
    <property type="project" value="UniProtKB-SubCell"/>
</dbReference>
<dbReference type="AlphaFoldDB" id="A0A1S3HBA8"/>
<dbReference type="Pfam" id="PF01900">
    <property type="entry name" value="RNase_P_Rpp14"/>
    <property type="match status" value="1"/>
</dbReference>
<gene>
    <name evidence="8" type="primary">LOC106153751</name>
</gene>
<dbReference type="STRING" id="7574.A0A1S3HBA8"/>
<evidence type="ECO:0000256" key="1">
    <source>
        <dbReference type="ARBA" id="ARBA00010800"/>
    </source>
</evidence>
<comment type="function">
    <text evidence="6">Component of ribonuclease P, a protein complex that generates mature tRNA molecules by cleaving their 5'-ends.</text>
</comment>
<keyword evidence="2" id="KW-0698">rRNA processing</keyword>
<dbReference type="Gene3D" id="3.30.70.3250">
    <property type="entry name" value="Ribonuclease P, Pop5 subunit"/>
    <property type="match status" value="1"/>
</dbReference>
<dbReference type="KEGG" id="lak:106153751"/>
<dbReference type="PIRSF" id="PIRSF023803">
    <property type="entry name" value="Ribonuclease_P_prd"/>
    <property type="match status" value="1"/>
</dbReference>
<protein>
    <recommendedName>
        <fullName evidence="5 6">Ribonuclease P/MRP protein subunit POP5</fullName>
    </recommendedName>
</protein>
<dbReference type="PANTHER" id="PTHR48414:SF1">
    <property type="entry name" value="POP5 HOMOLOG, RIBONUCLEASE P_MRP SUBUNIT"/>
    <property type="match status" value="1"/>
</dbReference>
<sequence>MVRLKNRYYLCEIIPTGEKKQGTHLVGGFTERLVFKAVQKEVQDLHGDYGQGVLMGSFSVSYLNPDTNMVMIRAGRDYHRLVGSALPLVKKIGHQEAFLRTIHLGGTIRSCQKFLIKHNKQFVKSATEGVDVADPEVKEQGNG</sequence>
<dbReference type="GO" id="GO:0001682">
    <property type="term" value="P:tRNA 5'-leader removal"/>
    <property type="evidence" value="ECO:0007669"/>
    <property type="project" value="InterPro"/>
</dbReference>